<dbReference type="Gene3D" id="3.40.50.2300">
    <property type="match status" value="2"/>
</dbReference>
<sequence>MKTPTRPYRIGLIHYVPLGDPFVNTEDVADFKAAMARLGYEEGRDVVYDERYGQRDKALTWQQVREMLAAGPDLVCSFLTNPNIALKETMAATGKAVPVICWATDMVEAGLIESHRRPGGHFTGFTYEPYNQWTKVRLLKLAVAGLKRIGHLYNPSYSPAPAVLRDLREAAEAMALEFGVYEATQVEQLQPAIDAMRRDGCGGAVVGPHEFFNRNGEHLGRMFLAAGIAAVGNQLSIARGGGLAAFNAPKKRGWPMMAQVAERILQGASPAEIPVDRSLKGPMTINLRSARALGLALPASLVDEADALIE</sequence>
<dbReference type="EMBL" id="JABBFX010000001">
    <property type="protein sequence ID" value="NML43929.1"/>
    <property type="molecule type" value="Genomic_DNA"/>
</dbReference>
<dbReference type="InterPro" id="IPR028082">
    <property type="entry name" value="Peripla_BP_I"/>
</dbReference>
<dbReference type="AlphaFoldDB" id="A0A848H340"/>
<keyword evidence="2" id="KW-1185">Reference proteome</keyword>
<organism evidence="1 2">
    <name type="scientific">Ramlibacter agri</name>
    <dbReference type="NCBI Taxonomy" id="2728837"/>
    <lineage>
        <taxon>Bacteria</taxon>
        <taxon>Pseudomonadati</taxon>
        <taxon>Pseudomonadota</taxon>
        <taxon>Betaproteobacteria</taxon>
        <taxon>Burkholderiales</taxon>
        <taxon>Comamonadaceae</taxon>
        <taxon>Ramlibacter</taxon>
    </lineage>
</organism>
<dbReference type="SUPFAM" id="SSF53822">
    <property type="entry name" value="Periplasmic binding protein-like I"/>
    <property type="match status" value="1"/>
</dbReference>
<dbReference type="PANTHER" id="PTHR35271">
    <property type="entry name" value="ABC TRANSPORTER, SUBSTRATE-BINDING LIPOPROTEIN-RELATED"/>
    <property type="match status" value="1"/>
</dbReference>
<dbReference type="CDD" id="cd06325">
    <property type="entry name" value="PBP1_ABC_unchar_transporter"/>
    <property type="match status" value="1"/>
</dbReference>
<gene>
    <name evidence="1" type="ORF">HHL11_09225</name>
</gene>
<evidence type="ECO:0008006" key="3">
    <source>
        <dbReference type="Google" id="ProtNLM"/>
    </source>
</evidence>
<dbReference type="PANTHER" id="PTHR35271:SF1">
    <property type="entry name" value="ABC TRANSPORTER, SUBSTRATE-BINDING LIPOPROTEIN"/>
    <property type="match status" value="1"/>
</dbReference>
<comment type="caution">
    <text evidence="1">The sequence shown here is derived from an EMBL/GenBank/DDBJ whole genome shotgun (WGS) entry which is preliminary data.</text>
</comment>
<accession>A0A848H340</accession>
<name>A0A848H340_9BURK</name>
<reference evidence="1 2" key="1">
    <citation type="submission" date="2020-04" db="EMBL/GenBank/DDBJ databases">
        <title>Ramlibacter sp. G-1-2-2 isolated from soil.</title>
        <authorList>
            <person name="Dahal R.H."/>
        </authorList>
    </citation>
    <scope>NUCLEOTIDE SEQUENCE [LARGE SCALE GENOMIC DNA]</scope>
    <source>
        <strain evidence="1 2">G-1-2-2</strain>
    </source>
</reference>
<evidence type="ECO:0000313" key="1">
    <source>
        <dbReference type="EMBL" id="NML43929.1"/>
    </source>
</evidence>
<dbReference type="RefSeq" id="WP_169418104.1">
    <property type="nucleotide sequence ID" value="NZ_JABBFX010000001.1"/>
</dbReference>
<dbReference type="Pfam" id="PF04392">
    <property type="entry name" value="ABC_sub_bind"/>
    <property type="match status" value="1"/>
</dbReference>
<proteinExistence type="predicted"/>
<dbReference type="Proteomes" id="UP000541185">
    <property type="component" value="Unassembled WGS sequence"/>
</dbReference>
<dbReference type="InterPro" id="IPR007487">
    <property type="entry name" value="ABC_transpt-TYRBP-like"/>
</dbReference>
<protein>
    <recommendedName>
        <fullName evidence="3">ABC transporter substrate-binding protein</fullName>
    </recommendedName>
</protein>
<evidence type="ECO:0000313" key="2">
    <source>
        <dbReference type="Proteomes" id="UP000541185"/>
    </source>
</evidence>